<name>A0AAW1VKU3_RUBAR</name>
<reference evidence="1 2" key="1">
    <citation type="journal article" date="2023" name="G3 (Bethesda)">
        <title>A chromosome-length genome assembly and annotation of blackberry (Rubus argutus, cv. 'Hillquist').</title>
        <authorList>
            <person name="Bruna T."/>
            <person name="Aryal R."/>
            <person name="Dudchenko O."/>
            <person name="Sargent D.J."/>
            <person name="Mead D."/>
            <person name="Buti M."/>
            <person name="Cavallini A."/>
            <person name="Hytonen T."/>
            <person name="Andres J."/>
            <person name="Pham M."/>
            <person name="Weisz D."/>
            <person name="Mascagni F."/>
            <person name="Usai G."/>
            <person name="Natali L."/>
            <person name="Bassil N."/>
            <person name="Fernandez G.E."/>
            <person name="Lomsadze A."/>
            <person name="Armour M."/>
            <person name="Olukolu B."/>
            <person name="Poorten T."/>
            <person name="Britton C."/>
            <person name="Davik J."/>
            <person name="Ashrafi H."/>
            <person name="Aiden E.L."/>
            <person name="Borodovsky M."/>
            <person name="Worthington M."/>
        </authorList>
    </citation>
    <scope>NUCLEOTIDE SEQUENCE [LARGE SCALE GENOMIC DNA]</scope>
    <source>
        <strain evidence="1">PI 553951</strain>
    </source>
</reference>
<gene>
    <name evidence="1" type="ORF">M0R45_001631</name>
</gene>
<evidence type="ECO:0000313" key="1">
    <source>
        <dbReference type="EMBL" id="KAK9902392.1"/>
    </source>
</evidence>
<keyword evidence="2" id="KW-1185">Reference proteome</keyword>
<sequence length="82" mass="9598">MMEEVRRTREMRRSCWGSRRRLAEEEELVTCDGLGTGQSTWARADVTVTVQRRREQISCVGSWRWSLGRHGPGWLRRRHGAA</sequence>
<accession>A0AAW1VKU3</accession>
<dbReference type="Proteomes" id="UP001457282">
    <property type="component" value="Unassembled WGS sequence"/>
</dbReference>
<evidence type="ECO:0000313" key="2">
    <source>
        <dbReference type="Proteomes" id="UP001457282"/>
    </source>
</evidence>
<dbReference type="AlphaFoldDB" id="A0AAW1VKU3"/>
<protein>
    <submittedName>
        <fullName evidence="1">Uncharacterized protein</fullName>
    </submittedName>
</protein>
<dbReference type="EMBL" id="JBEDUW010000258">
    <property type="protein sequence ID" value="KAK9902392.1"/>
    <property type="molecule type" value="Genomic_DNA"/>
</dbReference>
<organism evidence="1 2">
    <name type="scientific">Rubus argutus</name>
    <name type="common">Southern blackberry</name>
    <dbReference type="NCBI Taxonomy" id="59490"/>
    <lineage>
        <taxon>Eukaryota</taxon>
        <taxon>Viridiplantae</taxon>
        <taxon>Streptophyta</taxon>
        <taxon>Embryophyta</taxon>
        <taxon>Tracheophyta</taxon>
        <taxon>Spermatophyta</taxon>
        <taxon>Magnoliopsida</taxon>
        <taxon>eudicotyledons</taxon>
        <taxon>Gunneridae</taxon>
        <taxon>Pentapetalae</taxon>
        <taxon>rosids</taxon>
        <taxon>fabids</taxon>
        <taxon>Rosales</taxon>
        <taxon>Rosaceae</taxon>
        <taxon>Rosoideae</taxon>
        <taxon>Rosoideae incertae sedis</taxon>
        <taxon>Rubus</taxon>
    </lineage>
</organism>
<proteinExistence type="predicted"/>
<comment type="caution">
    <text evidence="1">The sequence shown here is derived from an EMBL/GenBank/DDBJ whole genome shotgun (WGS) entry which is preliminary data.</text>
</comment>